<dbReference type="Proteomes" id="UP000295818">
    <property type="component" value="Unassembled WGS sequence"/>
</dbReference>
<proteinExistence type="predicted"/>
<dbReference type="PANTHER" id="PTHR42685">
    <property type="entry name" value="GERANYLGERANYL DIPHOSPHATE REDUCTASE"/>
    <property type="match status" value="1"/>
</dbReference>
<dbReference type="NCBIfam" id="TIGR02032">
    <property type="entry name" value="GG-red-SF"/>
    <property type="match status" value="1"/>
</dbReference>
<comment type="caution">
    <text evidence="2">The sequence shown here is derived from an EMBL/GenBank/DDBJ whole genome shotgun (WGS) entry which is preliminary data.</text>
</comment>
<dbReference type="InterPro" id="IPR002938">
    <property type="entry name" value="FAD-bd"/>
</dbReference>
<feature type="domain" description="FAD-binding" evidence="1">
    <location>
        <begin position="4"/>
        <end position="283"/>
    </location>
</feature>
<dbReference type="InterPro" id="IPR011777">
    <property type="entry name" value="Geranylgeranyl_Rdtase_fam"/>
</dbReference>
<evidence type="ECO:0000259" key="1">
    <source>
        <dbReference type="Pfam" id="PF01494"/>
    </source>
</evidence>
<evidence type="ECO:0000313" key="3">
    <source>
        <dbReference type="Proteomes" id="UP000295818"/>
    </source>
</evidence>
<dbReference type="PANTHER" id="PTHR42685:SF22">
    <property type="entry name" value="CONDITIONED MEDIUM FACTOR RECEPTOR 1"/>
    <property type="match status" value="1"/>
</dbReference>
<dbReference type="InterPro" id="IPR036188">
    <property type="entry name" value="FAD/NAD-bd_sf"/>
</dbReference>
<sequence length="372" mass="39520">MDWDLVVVGAGPAGAAAALGALAAEPGLSVLLLDRQDFPRDKACGDGIAPHVFDLLAEVGVTGLVDDRTPVRRLALRRGELAVDRLMERPAWVVPRTIFDQRLVEAAQAAGAELRRHRVRALDVRRSAVRVDDLFEARVVVGADGAHSVVRRTLGLPVGPTALALRGYAPTSPGRSARQVIVFGIARQPSYAWSFDRGDGLSNVGYGEQLLAGRPRPTRAELLDRLEELLPGAGAGGAEWRGHHLPLSSWSWRPADGRVLLAGDAAGLINPMTGEGIYYAVATGLLAGRAAAAAARRDDGGAGSEYRRSTARLLGRHLRHTALTARLTRSGRVLDAGIRASAADQRVFDDLVELGLAAGRITPAMLRGLVTR</sequence>
<keyword evidence="3" id="KW-1185">Reference proteome</keyword>
<name>A0ABY2BTT4_9ACTN</name>
<evidence type="ECO:0000313" key="2">
    <source>
        <dbReference type="EMBL" id="TCO31581.1"/>
    </source>
</evidence>
<dbReference type="Gene3D" id="3.50.50.60">
    <property type="entry name" value="FAD/NAD(P)-binding domain"/>
    <property type="match status" value="1"/>
</dbReference>
<dbReference type="EMBL" id="SLWM01000001">
    <property type="protein sequence ID" value="TCO31581.1"/>
    <property type="molecule type" value="Genomic_DNA"/>
</dbReference>
<organism evidence="2 3">
    <name type="scientific">Kribbella orskensis</name>
    <dbReference type="NCBI Taxonomy" id="2512216"/>
    <lineage>
        <taxon>Bacteria</taxon>
        <taxon>Bacillati</taxon>
        <taxon>Actinomycetota</taxon>
        <taxon>Actinomycetes</taxon>
        <taxon>Propionibacteriales</taxon>
        <taxon>Kribbellaceae</taxon>
        <taxon>Kribbella</taxon>
    </lineage>
</organism>
<dbReference type="Pfam" id="PF01494">
    <property type="entry name" value="FAD_binding_3"/>
    <property type="match status" value="1"/>
</dbReference>
<accession>A0ABY2BTT4</accession>
<reference evidence="2 3" key="1">
    <citation type="journal article" date="2015" name="Stand. Genomic Sci.">
        <title>Genomic Encyclopedia of Bacterial and Archaeal Type Strains, Phase III: the genomes of soil and plant-associated and newly described type strains.</title>
        <authorList>
            <person name="Whitman W.B."/>
            <person name="Woyke T."/>
            <person name="Klenk H.P."/>
            <person name="Zhou Y."/>
            <person name="Lilburn T.G."/>
            <person name="Beck B.J."/>
            <person name="De Vos P."/>
            <person name="Vandamme P."/>
            <person name="Eisen J.A."/>
            <person name="Garrity G."/>
            <person name="Hugenholtz P."/>
            <person name="Kyrpides N.C."/>
        </authorList>
    </citation>
    <scope>NUCLEOTIDE SEQUENCE [LARGE SCALE GENOMIC DNA]</scope>
    <source>
        <strain evidence="2 3">VKM Ac-2538</strain>
    </source>
</reference>
<dbReference type="InterPro" id="IPR050407">
    <property type="entry name" value="Geranylgeranyl_reductase"/>
</dbReference>
<dbReference type="PRINTS" id="PR00420">
    <property type="entry name" value="RNGMNOXGNASE"/>
</dbReference>
<protein>
    <submittedName>
        <fullName evidence="2">Geranylgeranyl reductase family protein</fullName>
    </submittedName>
</protein>
<dbReference type="SUPFAM" id="SSF51905">
    <property type="entry name" value="FAD/NAD(P)-binding domain"/>
    <property type="match status" value="1"/>
</dbReference>
<gene>
    <name evidence="2" type="ORF">EV644_101221</name>
</gene>